<evidence type="ECO:0000313" key="4">
    <source>
        <dbReference type="Proteomes" id="UP000680714"/>
    </source>
</evidence>
<accession>A0ABS5I6S2</accession>
<keyword evidence="1" id="KW-0472">Membrane</keyword>
<proteinExistence type="predicted"/>
<evidence type="ECO:0000256" key="1">
    <source>
        <dbReference type="SAM" id="Phobius"/>
    </source>
</evidence>
<feature type="transmembrane region" description="Helical" evidence="1">
    <location>
        <begin position="272"/>
        <end position="292"/>
    </location>
</feature>
<reference evidence="3 4" key="1">
    <citation type="submission" date="2021-04" db="EMBL/GenBank/DDBJ databases">
        <title>Magnetospirillum sulfuroxidans sp. nov., a facultative chemolithoautotrophic sulfur-oxidizing alphaproteobacterium isolated from freshwater sediment and proposals for Paramagetospirillum gen. nov., and Magnetospirillaceae fam. nov.</title>
        <authorList>
            <person name="Koziaeva V."/>
            <person name="Geelhoed J.S."/>
            <person name="Sorokin D.Y."/>
            <person name="Grouzdev D.S."/>
        </authorList>
    </citation>
    <scope>NUCLEOTIDE SEQUENCE [LARGE SCALE GENOMIC DNA]</scope>
    <source>
        <strain evidence="3 4">J10</strain>
    </source>
</reference>
<evidence type="ECO:0000256" key="2">
    <source>
        <dbReference type="SAM" id="SignalP"/>
    </source>
</evidence>
<keyword evidence="2" id="KW-0732">Signal</keyword>
<organism evidence="3 4">
    <name type="scientific">Magnetospirillum sulfuroxidans</name>
    <dbReference type="NCBI Taxonomy" id="611300"/>
    <lineage>
        <taxon>Bacteria</taxon>
        <taxon>Pseudomonadati</taxon>
        <taxon>Pseudomonadota</taxon>
        <taxon>Alphaproteobacteria</taxon>
        <taxon>Rhodospirillales</taxon>
        <taxon>Rhodospirillaceae</taxon>
        <taxon>Magnetospirillum</taxon>
    </lineage>
</organism>
<keyword evidence="4" id="KW-1185">Reference proteome</keyword>
<protein>
    <submittedName>
        <fullName evidence="3">DUF2167 domain-containing protein</fullName>
    </submittedName>
</protein>
<dbReference type="InterPro" id="IPR018682">
    <property type="entry name" value="DUF2167_membr"/>
</dbReference>
<feature type="signal peptide" evidence="2">
    <location>
        <begin position="1"/>
        <end position="22"/>
    </location>
</feature>
<feature type="chain" id="PRO_5045364091" evidence="2">
    <location>
        <begin position="23"/>
        <end position="304"/>
    </location>
</feature>
<dbReference type="Pfam" id="PF09935">
    <property type="entry name" value="DUF2167"/>
    <property type="match status" value="1"/>
</dbReference>
<comment type="caution">
    <text evidence="3">The sequence shown here is derived from an EMBL/GenBank/DDBJ whole genome shotgun (WGS) entry which is preliminary data.</text>
</comment>
<keyword evidence="1" id="KW-0812">Transmembrane</keyword>
<name>A0ABS5I6S2_9PROT</name>
<dbReference type="Proteomes" id="UP000680714">
    <property type="component" value="Unassembled WGS sequence"/>
</dbReference>
<dbReference type="RefSeq" id="WP_211545634.1">
    <property type="nucleotide sequence ID" value="NZ_JAGTUF010000001.1"/>
</dbReference>
<dbReference type="EMBL" id="JAGTUF010000001">
    <property type="protein sequence ID" value="MBR9970117.1"/>
    <property type="molecule type" value="Genomic_DNA"/>
</dbReference>
<keyword evidence="1" id="KW-1133">Transmembrane helix</keyword>
<sequence length="304" mass="32998">MMIKRMLTVMVALVLVVSTTHAVRAQQDAADILRTLQFQSGTISLGANLAQLKLNDNFRFLNNADTQTFLTRIWGNPPGAGRNALGMIVPVDMSSSDDSNWAALVSYDPSGYVSDEEAGKIDYDELMADMKKAVAEASKERVQHGHEKLELLGWAKKPFYDAKEKKMYWAKRLRFGDAAEEALNYEIRILGRKGVLDLNVVASMNSLPSIDQRVGAILSMVEFNKGNTYAEFNPSVDQAAAYGLAGLVAGGVLTKAGFFKGLIALLFASKKLLGLTLIGGGAAIWGAFKALFRRKSPPAASSNE</sequence>
<evidence type="ECO:0000313" key="3">
    <source>
        <dbReference type="EMBL" id="MBR9970117.1"/>
    </source>
</evidence>
<gene>
    <name evidence="3" type="ORF">KEC16_00130</name>
</gene>